<sequence length="563" mass="61940">MYLKSLYPPVPPTPQKNVHEFIFSSPTKDLPNHVAHLDVVTGRKRTRREVEEYVRDAATALGSPVLQGGMGLSGEAGDIVGICSGNCMNYVTLLQACLVITTPFAPISSYSTHMELVHALRLTGITRVFVQPSILPRMLAATKEVGIPQDHVYILEGQGVDGRKSLDDIVEDARAKRIPRLPVRPATHDTLAYLIFSSGTTGLPKAVMISHGNIYFTLLAGQIFTPPVPPVVLAVLPFHHTYGLQMFAIRCVIDQTTLAIVPKWDAKIVLSAIPKYKVNVFLLVPSMLHQLVTSGLLDKADLSSVWSVATGAAYLPPKVEEKFMSMVKQIPRVSQGYGLSECTLSGLRKPVPGCLGGRQPARGSAGILLPGMEARLLREDGTDVGFNEPGEVWLKGGNIALGYFKNEKATKETFIDGWLRTGDRFQVDEQENFYFIDRIKDILKVGGVQVSPTEIEEVLRMHPDKLLADVCVAGVSGGRTSDELVPRAWFVLSEEGKRFGVEKTVRELEEWTHKNLSKYKWLRGGVEVVDSIPKSPTGKVLRRKLQDKFEAELAARQGAKSKL</sequence>
<organism evidence="5 6">
    <name type="scientific">Steccherinum ochraceum</name>
    <dbReference type="NCBI Taxonomy" id="92696"/>
    <lineage>
        <taxon>Eukaryota</taxon>
        <taxon>Fungi</taxon>
        <taxon>Dikarya</taxon>
        <taxon>Basidiomycota</taxon>
        <taxon>Agaricomycotina</taxon>
        <taxon>Agaricomycetes</taxon>
        <taxon>Polyporales</taxon>
        <taxon>Steccherinaceae</taxon>
        <taxon>Steccherinum</taxon>
    </lineage>
</organism>
<dbReference type="AlphaFoldDB" id="A0A4R0R4U6"/>
<evidence type="ECO:0008006" key="7">
    <source>
        <dbReference type="Google" id="ProtNLM"/>
    </source>
</evidence>
<dbReference type="PANTHER" id="PTHR24096">
    <property type="entry name" value="LONG-CHAIN-FATTY-ACID--COA LIGASE"/>
    <property type="match status" value="1"/>
</dbReference>
<comment type="caution">
    <text evidence="5">The sequence shown here is derived from an EMBL/GenBank/DDBJ whole genome shotgun (WGS) entry which is preliminary data.</text>
</comment>
<dbReference type="STRING" id="92696.A0A4R0R4U6"/>
<dbReference type="InterPro" id="IPR000873">
    <property type="entry name" value="AMP-dep_synth/lig_dom"/>
</dbReference>
<dbReference type="OrthoDB" id="1898221at2759"/>
<dbReference type="EMBL" id="RWJN01000383">
    <property type="protein sequence ID" value="TCD62312.1"/>
    <property type="molecule type" value="Genomic_DNA"/>
</dbReference>
<dbReference type="Gene3D" id="2.30.38.10">
    <property type="entry name" value="Luciferase, Domain 3"/>
    <property type="match status" value="1"/>
</dbReference>
<evidence type="ECO:0000256" key="2">
    <source>
        <dbReference type="ARBA" id="ARBA00022598"/>
    </source>
</evidence>
<evidence type="ECO:0000259" key="4">
    <source>
        <dbReference type="Pfam" id="PF13193"/>
    </source>
</evidence>
<keyword evidence="2" id="KW-0436">Ligase</keyword>
<dbReference type="PANTHER" id="PTHR24096:SF149">
    <property type="entry name" value="AMP-BINDING DOMAIN-CONTAINING PROTEIN-RELATED"/>
    <property type="match status" value="1"/>
</dbReference>
<keyword evidence="6" id="KW-1185">Reference proteome</keyword>
<dbReference type="GO" id="GO:0016405">
    <property type="term" value="F:CoA-ligase activity"/>
    <property type="evidence" value="ECO:0007669"/>
    <property type="project" value="TreeGrafter"/>
</dbReference>
<evidence type="ECO:0000313" key="5">
    <source>
        <dbReference type="EMBL" id="TCD62312.1"/>
    </source>
</evidence>
<dbReference type="Proteomes" id="UP000292702">
    <property type="component" value="Unassembled WGS sequence"/>
</dbReference>
<comment type="similarity">
    <text evidence="1">Belongs to the ATP-dependent AMP-binding enzyme family.</text>
</comment>
<feature type="domain" description="AMP-dependent synthetase/ligase" evidence="3">
    <location>
        <begin position="31"/>
        <end position="404"/>
    </location>
</feature>
<dbReference type="PROSITE" id="PS00455">
    <property type="entry name" value="AMP_BINDING"/>
    <property type="match status" value="1"/>
</dbReference>
<protein>
    <recommendedName>
        <fullName evidence="7">NRPS-like protein biosynthetic cluster</fullName>
    </recommendedName>
</protein>
<dbReference type="Gene3D" id="3.30.300.30">
    <property type="match status" value="1"/>
</dbReference>
<dbReference type="Pfam" id="PF00501">
    <property type="entry name" value="AMP-binding"/>
    <property type="match status" value="1"/>
</dbReference>
<dbReference type="InterPro" id="IPR025110">
    <property type="entry name" value="AMP-bd_C"/>
</dbReference>
<feature type="domain" description="AMP-binding enzyme C-terminal" evidence="4">
    <location>
        <begin position="454"/>
        <end position="539"/>
    </location>
</feature>
<evidence type="ECO:0000313" key="6">
    <source>
        <dbReference type="Proteomes" id="UP000292702"/>
    </source>
</evidence>
<reference evidence="5 6" key="1">
    <citation type="submission" date="2018-11" db="EMBL/GenBank/DDBJ databases">
        <title>Genome assembly of Steccherinum ochraceum LE-BIN_3174, the white-rot fungus of the Steccherinaceae family (The Residual Polyporoid clade, Polyporales, Basidiomycota).</title>
        <authorList>
            <person name="Fedorova T.V."/>
            <person name="Glazunova O.A."/>
            <person name="Landesman E.O."/>
            <person name="Moiseenko K.V."/>
            <person name="Psurtseva N.V."/>
            <person name="Savinova O.S."/>
            <person name="Shakhova N.V."/>
            <person name="Tyazhelova T.V."/>
            <person name="Vasina D.V."/>
        </authorList>
    </citation>
    <scope>NUCLEOTIDE SEQUENCE [LARGE SCALE GENOMIC DNA]</scope>
    <source>
        <strain evidence="5 6">LE-BIN_3174</strain>
    </source>
</reference>
<gene>
    <name evidence="5" type="ORF">EIP91_007079</name>
</gene>
<evidence type="ECO:0000259" key="3">
    <source>
        <dbReference type="Pfam" id="PF00501"/>
    </source>
</evidence>
<proteinExistence type="inferred from homology"/>
<name>A0A4R0R4U6_9APHY</name>
<dbReference type="Gene3D" id="3.40.50.980">
    <property type="match status" value="2"/>
</dbReference>
<dbReference type="InterPro" id="IPR045851">
    <property type="entry name" value="AMP-bd_C_sf"/>
</dbReference>
<dbReference type="InterPro" id="IPR020845">
    <property type="entry name" value="AMP-binding_CS"/>
</dbReference>
<dbReference type="SUPFAM" id="SSF56801">
    <property type="entry name" value="Acetyl-CoA synthetase-like"/>
    <property type="match status" value="1"/>
</dbReference>
<accession>A0A4R0R4U6</accession>
<evidence type="ECO:0000256" key="1">
    <source>
        <dbReference type="ARBA" id="ARBA00006432"/>
    </source>
</evidence>
<dbReference type="Pfam" id="PF13193">
    <property type="entry name" value="AMP-binding_C"/>
    <property type="match status" value="1"/>
</dbReference>